<evidence type="ECO:0000313" key="3">
    <source>
        <dbReference type="Proteomes" id="UP000199310"/>
    </source>
</evidence>
<protein>
    <submittedName>
        <fullName evidence="2">L-ascorbate metabolism protein UlaG, beta-lactamase superfamily</fullName>
    </submittedName>
</protein>
<dbReference type="Proteomes" id="UP000199310">
    <property type="component" value="Unassembled WGS sequence"/>
</dbReference>
<dbReference type="SMART" id="SM00849">
    <property type="entry name" value="Lactamase_B"/>
    <property type="match status" value="1"/>
</dbReference>
<sequence length="226" mass="24828">MKYTCYGHSCFAVEIKGKKILFDPFITHNELAAKVDIHAITADYIFVSHGHEDHTADLVDLAKRTNATVVSNYEIVTWAGKQGIEKLHPMNTGGKWKFDFGTVKCVVAQHSSSLPDGTYGGNPMGFIFMTEEANFYYAGDTALTVDMELIPAITSLDFAVLPIGDNFTMGIEDAIAAAEMIECQKIIGVHYNTFGYVKIDTDEAKMLFIDAGLELLLPEIGSTIEV</sequence>
<evidence type="ECO:0000313" key="2">
    <source>
        <dbReference type="EMBL" id="SEW34510.1"/>
    </source>
</evidence>
<dbReference type="STRING" id="29529.SAMN04488122_2116"/>
<dbReference type="Pfam" id="PF12706">
    <property type="entry name" value="Lactamase_B_2"/>
    <property type="match status" value="1"/>
</dbReference>
<evidence type="ECO:0000259" key="1">
    <source>
        <dbReference type="SMART" id="SM00849"/>
    </source>
</evidence>
<dbReference type="InterPro" id="IPR001279">
    <property type="entry name" value="Metallo-B-lactamas"/>
</dbReference>
<dbReference type="AlphaFoldDB" id="A0A1I0R234"/>
<dbReference type="RefSeq" id="WP_089894198.1">
    <property type="nucleotide sequence ID" value="NZ_FOJG01000001.1"/>
</dbReference>
<dbReference type="NCBIfam" id="NF001911">
    <property type="entry name" value="PRK00685.1"/>
    <property type="match status" value="1"/>
</dbReference>
<proteinExistence type="predicted"/>
<keyword evidence="3" id="KW-1185">Reference proteome</keyword>
<organism evidence="2 3">
    <name type="scientific">Chitinophaga arvensicola</name>
    <dbReference type="NCBI Taxonomy" id="29529"/>
    <lineage>
        <taxon>Bacteria</taxon>
        <taxon>Pseudomonadati</taxon>
        <taxon>Bacteroidota</taxon>
        <taxon>Chitinophagia</taxon>
        <taxon>Chitinophagales</taxon>
        <taxon>Chitinophagaceae</taxon>
        <taxon>Chitinophaga</taxon>
    </lineage>
</organism>
<dbReference type="EMBL" id="FOJG01000001">
    <property type="protein sequence ID" value="SEW34510.1"/>
    <property type="molecule type" value="Genomic_DNA"/>
</dbReference>
<dbReference type="Gene3D" id="3.60.15.10">
    <property type="entry name" value="Ribonuclease Z/Hydroxyacylglutathione hydrolase-like"/>
    <property type="match status" value="1"/>
</dbReference>
<dbReference type="InterPro" id="IPR036866">
    <property type="entry name" value="RibonucZ/Hydroxyglut_hydro"/>
</dbReference>
<dbReference type="InterPro" id="IPR050114">
    <property type="entry name" value="UPF0173_UPF0282_UlaG_hydrolase"/>
</dbReference>
<feature type="domain" description="Metallo-beta-lactamase" evidence="1">
    <location>
        <begin position="7"/>
        <end position="190"/>
    </location>
</feature>
<dbReference type="PANTHER" id="PTHR43546:SF3">
    <property type="entry name" value="UPF0173 METAL-DEPENDENT HYDROLASE MJ1163"/>
    <property type="match status" value="1"/>
</dbReference>
<dbReference type="OrthoDB" id="9789133at2"/>
<dbReference type="PANTHER" id="PTHR43546">
    <property type="entry name" value="UPF0173 METAL-DEPENDENT HYDROLASE MJ1163-RELATED"/>
    <property type="match status" value="1"/>
</dbReference>
<gene>
    <name evidence="2" type="ORF">SAMN04488122_2116</name>
</gene>
<dbReference type="SUPFAM" id="SSF56281">
    <property type="entry name" value="Metallo-hydrolase/oxidoreductase"/>
    <property type="match status" value="1"/>
</dbReference>
<name>A0A1I0R234_9BACT</name>
<reference evidence="3" key="1">
    <citation type="submission" date="2016-10" db="EMBL/GenBank/DDBJ databases">
        <authorList>
            <person name="Varghese N."/>
            <person name="Submissions S."/>
        </authorList>
    </citation>
    <scope>NUCLEOTIDE SEQUENCE [LARGE SCALE GENOMIC DNA]</scope>
    <source>
        <strain evidence="3">DSM 3695</strain>
    </source>
</reference>
<accession>A0A1I0R234</accession>